<sequence>MKKLIQSLVVAGLMAGAGGMAFAQAGGMMDHGGMHHGDPAKMAQMHAKHLADLKAKLKITASQEGAWTTFADSMKPPADMMGKRPDPAELDKLSTPERIDKMRALHKERMTAMEAAMDKRGDATKVFYATLSPEQKKVFDEEFAKMGRRGDREHPMGHKMDHNGAKPAQPAKP</sequence>
<protein>
    <recommendedName>
        <fullName evidence="5">LTXXQ motif family protein</fullName>
    </recommendedName>
</protein>
<evidence type="ECO:0008006" key="5">
    <source>
        <dbReference type="Google" id="ProtNLM"/>
    </source>
</evidence>
<comment type="caution">
    <text evidence="3">The sequence shown here is derived from an EMBL/GenBank/DDBJ whole genome shotgun (WGS) entry which is preliminary data.</text>
</comment>
<dbReference type="OrthoDB" id="5298564at2"/>
<dbReference type="Proteomes" id="UP000260665">
    <property type="component" value="Unassembled WGS sequence"/>
</dbReference>
<dbReference type="Gene3D" id="1.20.120.1490">
    <property type="match status" value="1"/>
</dbReference>
<gene>
    <name evidence="3" type="ORF">DIC66_17735</name>
</gene>
<dbReference type="Pfam" id="PF07813">
    <property type="entry name" value="LTXXQ"/>
    <property type="match status" value="1"/>
</dbReference>
<feature type="compositionally biased region" description="Basic and acidic residues" evidence="1">
    <location>
        <begin position="147"/>
        <end position="164"/>
    </location>
</feature>
<feature type="chain" id="PRO_5017683324" description="LTXXQ motif family protein" evidence="2">
    <location>
        <begin position="26"/>
        <end position="173"/>
    </location>
</feature>
<evidence type="ECO:0000256" key="1">
    <source>
        <dbReference type="SAM" id="MobiDB-lite"/>
    </source>
</evidence>
<dbReference type="EMBL" id="QFZK01000014">
    <property type="protein sequence ID" value="RFO95638.1"/>
    <property type="molecule type" value="Genomic_DNA"/>
</dbReference>
<feature type="region of interest" description="Disordered" evidence="1">
    <location>
        <begin position="71"/>
        <end position="98"/>
    </location>
</feature>
<evidence type="ECO:0000313" key="4">
    <source>
        <dbReference type="Proteomes" id="UP000260665"/>
    </source>
</evidence>
<feature type="signal peptide" evidence="2">
    <location>
        <begin position="1"/>
        <end position="25"/>
    </location>
</feature>
<dbReference type="InterPro" id="IPR012899">
    <property type="entry name" value="LTXXQ"/>
</dbReference>
<evidence type="ECO:0000256" key="2">
    <source>
        <dbReference type="SAM" id="SignalP"/>
    </source>
</evidence>
<evidence type="ECO:0000313" key="3">
    <source>
        <dbReference type="EMBL" id="RFO95638.1"/>
    </source>
</evidence>
<organism evidence="3 4">
    <name type="scientific">Rhodoferax lacus</name>
    <dbReference type="NCBI Taxonomy" id="2184758"/>
    <lineage>
        <taxon>Bacteria</taxon>
        <taxon>Pseudomonadati</taxon>
        <taxon>Pseudomonadota</taxon>
        <taxon>Betaproteobacteria</taxon>
        <taxon>Burkholderiales</taxon>
        <taxon>Comamonadaceae</taxon>
        <taxon>Rhodoferax</taxon>
    </lineage>
</organism>
<reference evidence="3 4" key="1">
    <citation type="submission" date="2018-05" db="EMBL/GenBank/DDBJ databases">
        <title>Rhodoferax soyangensis sp.nov., isolated from an oligotrophic freshwater lake.</title>
        <authorList>
            <person name="Park M."/>
        </authorList>
    </citation>
    <scope>NUCLEOTIDE SEQUENCE [LARGE SCALE GENOMIC DNA]</scope>
    <source>
        <strain evidence="3 4">IMCC26218</strain>
    </source>
</reference>
<accession>A0A3E1R8D6</accession>
<name>A0A3E1R8D6_9BURK</name>
<feature type="compositionally biased region" description="Basic and acidic residues" evidence="1">
    <location>
        <begin position="81"/>
        <end position="98"/>
    </location>
</feature>
<feature type="region of interest" description="Disordered" evidence="1">
    <location>
        <begin position="147"/>
        <end position="173"/>
    </location>
</feature>
<keyword evidence="2" id="KW-0732">Signal</keyword>
<dbReference type="GO" id="GO:0042597">
    <property type="term" value="C:periplasmic space"/>
    <property type="evidence" value="ECO:0007669"/>
    <property type="project" value="InterPro"/>
</dbReference>
<proteinExistence type="predicted"/>
<keyword evidence="4" id="KW-1185">Reference proteome</keyword>
<dbReference type="RefSeq" id="WP_117179430.1">
    <property type="nucleotide sequence ID" value="NZ_QFZK01000014.1"/>
</dbReference>
<dbReference type="AlphaFoldDB" id="A0A3E1R8D6"/>